<dbReference type="PRINTS" id="PR00035">
    <property type="entry name" value="HTHGNTR"/>
</dbReference>
<reference evidence="5 6" key="1">
    <citation type="submission" date="2018-10" db="EMBL/GenBank/DDBJ databases">
        <title>Tessaracoccus antarcticuss sp. nov., isolated from sediment.</title>
        <authorList>
            <person name="Zhou L.Y."/>
            <person name="Du Z.J."/>
        </authorList>
    </citation>
    <scope>NUCLEOTIDE SEQUENCE [LARGE SCALE GENOMIC DNA]</scope>
    <source>
        <strain evidence="5 6">JDX10</strain>
    </source>
</reference>
<name>A0A3M0GCX3_9ACTN</name>
<evidence type="ECO:0000259" key="4">
    <source>
        <dbReference type="PROSITE" id="PS50949"/>
    </source>
</evidence>
<sequence length="240" mass="26164">MSAVETARTGLARMIASGELGAGQLLPSEADLCERFGVSRSSLREAQKMLSVAGVLTSRPGRRSAVSEMKAPQIMSGLEMVMPLLPLDRYLELFSLREVLEGHVAAQAAARMTDAECGRLVELAEELATTPPSDLAQTLDAEFHSMIIRGAGDEMVASLLEVMRRRGRDYRMFEMSEGDTLKGISDHAHGEIALAIRNRDPESARYLSMQHVRVTRAWLESLRPGPIVFEPDPGGSSARA</sequence>
<dbReference type="Gene3D" id="1.10.10.10">
    <property type="entry name" value="Winged helix-like DNA-binding domain superfamily/Winged helix DNA-binding domain"/>
    <property type="match status" value="1"/>
</dbReference>
<dbReference type="InterPro" id="IPR011711">
    <property type="entry name" value="GntR_C"/>
</dbReference>
<dbReference type="InterPro" id="IPR036390">
    <property type="entry name" value="WH_DNA-bd_sf"/>
</dbReference>
<dbReference type="Pfam" id="PF00392">
    <property type="entry name" value="GntR"/>
    <property type="match status" value="1"/>
</dbReference>
<keyword evidence="2" id="KW-0238">DNA-binding</keyword>
<dbReference type="Pfam" id="PF07729">
    <property type="entry name" value="FCD"/>
    <property type="match status" value="1"/>
</dbReference>
<feature type="domain" description="HTH gntR-type" evidence="4">
    <location>
        <begin position="1"/>
        <end position="69"/>
    </location>
</feature>
<dbReference type="Gene3D" id="1.20.120.530">
    <property type="entry name" value="GntR ligand-binding domain-like"/>
    <property type="match status" value="1"/>
</dbReference>
<proteinExistence type="predicted"/>
<keyword evidence="6" id="KW-1185">Reference proteome</keyword>
<evidence type="ECO:0000256" key="3">
    <source>
        <dbReference type="ARBA" id="ARBA00023163"/>
    </source>
</evidence>
<dbReference type="OrthoDB" id="155424at2"/>
<evidence type="ECO:0000313" key="6">
    <source>
        <dbReference type="Proteomes" id="UP000275256"/>
    </source>
</evidence>
<dbReference type="InterPro" id="IPR000524">
    <property type="entry name" value="Tscrpt_reg_HTH_GntR"/>
</dbReference>
<gene>
    <name evidence="5" type="ORF">EAX62_01205</name>
</gene>
<dbReference type="GO" id="GO:0003677">
    <property type="term" value="F:DNA binding"/>
    <property type="evidence" value="ECO:0007669"/>
    <property type="project" value="UniProtKB-KW"/>
</dbReference>
<dbReference type="EMBL" id="REFW01000001">
    <property type="protein sequence ID" value="RMB62377.1"/>
    <property type="molecule type" value="Genomic_DNA"/>
</dbReference>
<dbReference type="GO" id="GO:0003700">
    <property type="term" value="F:DNA-binding transcription factor activity"/>
    <property type="evidence" value="ECO:0007669"/>
    <property type="project" value="InterPro"/>
</dbReference>
<dbReference type="PANTHER" id="PTHR43537">
    <property type="entry name" value="TRANSCRIPTIONAL REGULATOR, GNTR FAMILY"/>
    <property type="match status" value="1"/>
</dbReference>
<dbReference type="Proteomes" id="UP000275256">
    <property type="component" value="Unassembled WGS sequence"/>
</dbReference>
<protein>
    <submittedName>
        <fullName evidence="5">FadR family transcriptional regulator</fullName>
    </submittedName>
</protein>
<evidence type="ECO:0000256" key="1">
    <source>
        <dbReference type="ARBA" id="ARBA00023015"/>
    </source>
</evidence>
<keyword evidence="3" id="KW-0804">Transcription</keyword>
<evidence type="ECO:0000256" key="2">
    <source>
        <dbReference type="ARBA" id="ARBA00023125"/>
    </source>
</evidence>
<dbReference type="SMART" id="SM00345">
    <property type="entry name" value="HTH_GNTR"/>
    <property type="match status" value="1"/>
</dbReference>
<comment type="caution">
    <text evidence="5">The sequence shown here is derived from an EMBL/GenBank/DDBJ whole genome shotgun (WGS) entry which is preliminary data.</text>
</comment>
<dbReference type="PROSITE" id="PS50949">
    <property type="entry name" value="HTH_GNTR"/>
    <property type="match status" value="1"/>
</dbReference>
<dbReference type="CDD" id="cd07377">
    <property type="entry name" value="WHTH_GntR"/>
    <property type="match status" value="1"/>
</dbReference>
<dbReference type="SMART" id="SM00895">
    <property type="entry name" value="FCD"/>
    <property type="match status" value="1"/>
</dbReference>
<evidence type="ECO:0000313" key="5">
    <source>
        <dbReference type="EMBL" id="RMB62377.1"/>
    </source>
</evidence>
<dbReference type="PANTHER" id="PTHR43537:SF5">
    <property type="entry name" value="UXU OPERON TRANSCRIPTIONAL REGULATOR"/>
    <property type="match status" value="1"/>
</dbReference>
<organism evidence="5 6">
    <name type="scientific">Tessaracoccus antarcticus</name>
    <dbReference type="NCBI Taxonomy" id="2479848"/>
    <lineage>
        <taxon>Bacteria</taxon>
        <taxon>Bacillati</taxon>
        <taxon>Actinomycetota</taxon>
        <taxon>Actinomycetes</taxon>
        <taxon>Propionibacteriales</taxon>
        <taxon>Propionibacteriaceae</taxon>
        <taxon>Tessaracoccus</taxon>
    </lineage>
</organism>
<dbReference type="SUPFAM" id="SSF48008">
    <property type="entry name" value="GntR ligand-binding domain-like"/>
    <property type="match status" value="1"/>
</dbReference>
<dbReference type="InterPro" id="IPR008920">
    <property type="entry name" value="TF_FadR/GntR_C"/>
</dbReference>
<accession>A0A3M0GCX3</accession>
<keyword evidence="1" id="KW-0805">Transcription regulation</keyword>
<dbReference type="SUPFAM" id="SSF46785">
    <property type="entry name" value="Winged helix' DNA-binding domain"/>
    <property type="match status" value="1"/>
</dbReference>
<dbReference type="AlphaFoldDB" id="A0A3M0GCX3"/>
<dbReference type="InterPro" id="IPR036388">
    <property type="entry name" value="WH-like_DNA-bd_sf"/>
</dbReference>
<dbReference type="RefSeq" id="WP_121900927.1">
    <property type="nucleotide sequence ID" value="NZ_REFW01000001.1"/>
</dbReference>